<evidence type="ECO:0000313" key="8">
    <source>
        <dbReference type="Proteomes" id="UP000715965"/>
    </source>
</evidence>
<dbReference type="EMBL" id="JADDOJ010000019">
    <property type="protein sequence ID" value="MBE7940289.1"/>
    <property type="molecule type" value="Genomic_DNA"/>
</dbReference>
<organism evidence="7 8">
    <name type="scientific">Ramlibacter aquaticus</name>
    <dbReference type="NCBI Taxonomy" id="2780094"/>
    <lineage>
        <taxon>Bacteria</taxon>
        <taxon>Pseudomonadati</taxon>
        <taxon>Pseudomonadota</taxon>
        <taxon>Betaproteobacteria</taxon>
        <taxon>Burkholderiales</taxon>
        <taxon>Comamonadaceae</taxon>
        <taxon>Ramlibacter</taxon>
    </lineage>
</organism>
<name>A0ABR9SDJ4_9BURK</name>
<evidence type="ECO:0000256" key="2">
    <source>
        <dbReference type="ARBA" id="ARBA00007165"/>
    </source>
</evidence>
<proteinExistence type="inferred from homology"/>
<dbReference type="RefSeq" id="WP_193779832.1">
    <property type="nucleotide sequence ID" value="NZ_JADDOJ010000019.1"/>
</dbReference>
<feature type="transmembrane region" description="Helical" evidence="6">
    <location>
        <begin position="220"/>
        <end position="238"/>
    </location>
</feature>
<comment type="caution">
    <text evidence="7">The sequence shown here is derived from an EMBL/GenBank/DDBJ whole genome shotgun (WGS) entry which is preliminary data.</text>
</comment>
<comment type="caution">
    <text evidence="6">Lacks conserved residue(s) required for the propagation of feature annotation.</text>
</comment>
<dbReference type="PANTHER" id="PTHR23427">
    <property type="entry name" value="SURFEIT LOCUS PROTEIN"/>
    <property type="match status" value="1"/>
</dbReference>
<keyword evidence="5 6" id="KW-0472">Membrane</keyword>
<dbReference type="Pfam" id="PF02104">
    <property type="entry name" value="SURF1"/>
    <property type="match status" value="1"/>
</dbReference>
<comment type="subcellular location">
    <subcellularLocation>
        <location evidence="6">Cell membrane</location>
        <topology evidence="6">Multi-pass membrane protein</topology>
    </subcellularLocation>
    <subcellularLocation>
        <location evidence="1">Membrane</location>
    </subcellularLocation>
</comment>
<gene>
    <name evidence="7" type="ORF">IM725_06865</name>
</gene>
<accession>A0ABR9SDJ4</accession>
<dbReference type="Proteomes" id="UP000715965">
    <property type="component" value="Unassembled WGS sequence"/>
</dbReference>
<keyword evidence="3 6" id="KW-0812">Transmembrane</keyword>
<evidence type="ECO:0000256" key="3">
    <source>
        <dbReference type="ARBA" id="ARBA00022692"/>
    </source>
</evidence>
<evidence type="ECO:0000256" key="6">
    <source>
        <dbReference type="RuleBase" id="RU363076"/>
    </source>
</evidence>
<keyword evidence="8" id="KW-1185">Reference proteome</keyword>
<dbReference type="InterPro" id="IPR045214">
    <property type="entry name" value="Surf1/Surf4"/>
</dbReference>
<protein>
    <recommendedName>
        <fullName evidence="6">SURF1-like protein</fullName>
    </recommendedName>
</protein>
<dbReference type="PANTHER" id="PTHR23427:SF2">
    <property type="entry name" value="SURFEIT LOCUS PROTEIN 1"/>
    <property type="match status" value="1"/>
</dbReference>
<dbReference type="CDD" id="cd06662">
    <property type="entry name" value="SURF1"/>
    <property type="match status" value="1"/>
</dbReference>
<reference evidence="7 8" key="1">
    <citation type="submission" date="2020-10" db="EMBL/GenBank/DDBJ databases">
        <title>Draft genome of Ramlibacter aquaticus LMG 30558.</title>
        <authorList>
            <person name="Props R."/>
        </authorList>
    </citation>
    <scope>NUCLEOTIDE SEQUENCE [LARGE SCALE GENOMIC DNA]</scope>
    <source>
        <strain evidence="7 8">LMG 30558</strain>
    </source>
</reference>
<evidence type="ECO:0000256" key="4">
    <source>
        <dbReference type="ARBA" id="ARBA00022989"/>
    </source>
</evidence>
<sequence>MDALNVQAPRRRWVVALAALAGVLITLALGFWQLGRAHQKLALQAAIEQRRGLPPVAAAELGRPGAAEALRWRSVTLRGRWDASHTVYLDNRQFEGRPGFYVVTPLLLEGSGIAVAVQRGWVPRNFLDRRALPQVATPAGPVELAGRIAPPPARLYQLGGEVPGPIRQNLDLAAWRAETGQPLLTDLSVQQEGPPGDGLARDWPAPALGVERHYGYLAQWWALSALIAFLYVWFQFIAPRRRNRRA</sequence>
<dbReference type="PROSITE" id="PS50895">
    <property type="entry name" value="SURF1"/>
    <property type="match status" value="1"/>
</dbReference>
<comment type="similarity">
    <text evidence="2 6">Belongs to the SURF1 family.</text>
</comment>
<evidence type="ECO:0000313" key="7">
    <source>
        <dbReference type="EMBL" id="MBE7940289.1"/>
    </source>
</evidence>
<evidence type="ECO:0000256" key="5">
    <source>
        <dbReference type="ARBA" id="ARBA00023136"/>
    </source>
</evidence>
<dbReference type="InterPro" id="IPR002994">
    <property type="entry name" value="Surf1/Shy1"/>
</dbReference>
<evidence type="ECO:0000256" key="1">
    <source>
        <dbReference type="ARBA" id="ARBA00004370"/>
    </source>
</evidence>
<keyword evidence="4 6" id="KW-1133">Transmembrane helix</keyword>
<keyword evidence="6" id="KW-1003">Cell membrane</keyword>